<feature type="non-terminal residue" evidence="1">
    <location>
        <position position="168"/>
    </location>
</feature>
<reference evidence="1" key="1">
    <citation type="submission" date="2020-09" db="EMBL/GenBank/DDBJ databases">
        <title>A novel bacterium of genus Mangrovicoccus, isolated from South China Sea.</title>
        <authorList>
            <person name="Huang H."/>
            <person name="Mo K."/>
            <person name="Hu Y."/>
        </authorList>
    </citation>
    <scope>NUCLEOTIDE SEQUENCE</scope>
    <source>
        <strain evidence="1">HB182678</strain>
    </source>
</reference>
<gene>
    <name evidence="1" type="ORF">ICN82_18460</name>
</gene>
<comment type="caution">
    <text evidence="1">The sequence shown here is derived from an EMBL/GenBank/DDBJ whole genome shotgun (WGS) entry which is preliminary data.</text>
</comment>
<proteinExistence type="predicted"/>
<dbReference type="Gene3D" id="3.10.129.10">
    <property type="entry name" value="Hotdog Thioesterase"/>
    <property type="match status" value="1"/>
</dbReference>
<dbReference type="NCBIfam" id="TIGR04099">
    <property type="entry name" value="biosn_Pnap_2097"/>
    <property type="match status" value="1"/>
</dbReference>
<dbReference type="InterPro" id="IPR024091">
    <property type="entry name" value="LnmK-like_bifun_acyl/decarbox"/>
</dbReference>
<keyword evidence="2" id="KW-1185">Reference proteome</keyword>
<name>A0A8J6YYK9_9RHOB</name>
<protein>
    <submittedName>
        <fullName evidence="1">Uncharacterized protein</fullName>
    </submittedName>
</protein>
<dbReference type="EMBL" id="JACVXA010000076">
    <property type="protein sequence ID" value="MBE3640192.1"/>
    <property type="molecule type" value="Genomic_DNA"/>
</dbReference>
<sequence length="168" mass="17348">MTAALRLNAGTAAPQARDRMRLGMAQLSPFGLSEQWLLRACGDRHWGLIAEGAGQTGTAFRDAQGHPVYAAFCATALRLSPPAGPLLGADLRISSVLGEVAPGRTGSLHLLEGPGGPLGRLAMISCFLRHDAGGSNRQLVKSGLPGLGPLAAAPAELIALDGRARRRA</sequence>
<evidence type="ECO:0000313" key="2">
    <source>
        <dbReference type="Proteomes" id="UP000609121"/>
    </source>
</evidence>
<accession>A0A8J6YYK9</accession>
<dbReference type="AlphaFoldDB" id="A0A8J6YYK9"/>
<organism evidence="1 2">
    <name type="scientific">Mangrovicoccus algicola</name>
    <dbReference type="NCBI Taxonomy" id="2771008"/>
    <lineage>
        <taxon>Bacteria</taxon>
        <taxon>Pseudomonadati</taxon>
        <taxon>Pseudomonadota</taxon>
        <taxon>Alphaproteobacteria</taxon>
        <taxon>Rhodobacterales</taxon>
        <taxon>Paracoccaceae</taxon>
        <taxon>Mangrovicoccus</taxon>
    </lineage>
</organism>
<dbReference type="Proteomes" id="UP000609121">
    <property type="component" value="Unassembled WGS sequence"/>
</dbReference>
<dbReference type="NCBIfam" id="TIGR04098">
    <property type="entry name" value="LnmK_bifunc"/>
    <property type="match status" value="1"/>
</dbReference>
<evidence type="ECO:0000313" key="1">
    <source>
        <dbReference type="EMBL" id="MBE3640192.1"/>
    </source>
</evidence>
<dbReference type="RefSeq" id="WP_330999030.1">
    <property type="nucleotide sequence ID" value="NZ_JACVXA010000076.1"/>
</dbReference>